<protein>
    <submittedName>
        <fullName evidence="4">Uncharacterized protein LOC107467469 isoform X3</fullName>
    </submittedName>
</protein>
<dbReference type="Gene3D" id="1.20.5.340">
    <property type="match status" value="1"/>
</dbReference>
<feature type="coiled-coil region" evidence="1">
    <location>
        <begin position="325"/>
        <end position="387"/>
    </location>
</feature>
<proteinExistence type="predicted"/>
<keyword evidence="3" id="KW-1185">Reference proteome</keyword>
<dbReference type="InterPro" id="IPR007942">
    <property type="entry name" value="PLipase-like"/>
</dbReference>
<keyword evidence="1" id="KW-0175">Coiled coil</keyword>
<dbReference type="PANTHER" id="PTHR35358">
    <property type="entry name" value="OS06G0711100 PROTEIN"/>
    <property type="match status" value="1"/>
</dbReference>
<feature type="compositionally biased region" description="Basic and acidic residues" evidence="2">
    <location>
        <begin position="160"/>
        <end position="173"/>
    </location>
</feature>
<dbReference type="Proteomes" id="UP000515211">
    <property type="component" value="Chromosome 9"/>
</dbReference>
<feature type="region of interest" description="Disordered" evidence="2">
    <location>
        <begin position="152"/>
        <end position="180"/>
    </location>
</feature>
<evidence type="ECO:0000256" key="2">
    <source>
        <dbReference type="SAM" id="MobiDB-lite"/>
    </source>
</evidence>
<dbReference type="AlphaFoldDB" id="A0A6P4C3H9"/>
<gene>
    <name evidence="4" type="primary">LOC107467469</name>
</gene>
<reference evidence="4" key="2">
    <citation type="submission" date="2025-08" db="UniProtKB">
        <authorList>
            <consortium name="RefSeq"/>
        </authorList>
    </citation>
    <scope>IDENTIFICATION</scope>
    <source>
        <tissue evidence="4">Whole plant</tissue>
    </source>
</reference>
<dbReference type="GeneID" id="107467469"/>
<dbReference type="PANTHER" id="PTHR35358:SF7">
    <property type="entry name" value="EXPRESSED PROTEIN"/>
    <property type="match status" value="1"/>
</dbReference>
<dbReference type="Pfam" id="PF05278">
    <property type="entry name" value="PEARLI-4"/>
    <property type="match status" value="1"/>
</dbReference>
<reference evidence="3" key="1">
    <citation type="journal article" date="2016" name="Nat. Genet.">
        <title>The genome sequences of Arachis duranensis and Arachis ipaensis, the diploid ancestors of cultivated peanut.</title>
        <authorList>
            <person name="Bertioli D.J."/>
            <person name="Cannon S.B."/>
            <person name="Froenicke L."/>
            <person name="Huang G."/>
            <person name="Farmer A.D."/>
            <person name="Cannon E.K."/>
            <person name="Liu X."/>
            <person name="Gao D."/>
            <person name="Clevenger J."/>
            <person name="Dash S."/>
            <person name="Ren L."/>
            <person name="Moretzsohn M.C."/>
            <person name="Shirasawa K."/>
            <person name="Huang W."/>
            <person name="Vidigal B."/>
            <person name="Abernathy B."/>
            <person name="Chu Y."/>
            <person name="Niederhuth C.E."/>
            <person name="Umale P."/>
            <person name="Araujo A.C."/>
            <person name="Kozik A."/>
            <person name="Kim K.D."/>
            <person name="Burow M.D."/>
            <person name="Varshney R.K."/>
            <person name="Wang X."/>
            <person name="Zhang X."/>
            <person name="Barkley N."/>
            <person name="Guimaraes P.M."/>
            <person name="Isobe S."/>
            <person name="Guo B."/>
            <person name="Liao B."/>
            <person name="Stalker H.T."/>
            <person name="Schmitz R.J."/>
            <person name="Scheffler B.E."/>
            <person name="Leal-Bertioli S.C."/>
            <person name="Xun X."/>
            <person name="Jackson S.A."/>
            <person name="Michelmore R."/>
            <person name="Ozias-Akins P."/>
        </authorList>
    </citation>
    <scope>NUCLEOTIDE SEQUENCE [LARGE SCALE GENOMIC DNA]</scope>
    <source>
        <strain evidence="3">cv. V14167</strain>
    </source>
</reference>
<sequence length="408" mass="45160">MGVSSCFTPWLVGGNKVEAGRDTVKLKAEMAQNGRVMQNCVYASNPYHECTEACVHKSKDPNYKPHKNRKGFVANSLSFGRKKHGSKPELPVLDSVPPSKIGAIYLSDASSPLSSYSDSGRKKMETKNSEIVPASGEIHVADIMPVNHKVQPKDDAEEFADPRQTKKEVDKNGSNKVVPVTSVDDTGGLTASAAAMDFAFSATHNGNEDSDGDDTESVVSESRVPVGKYHVKESFAPILLSIFEKYGDIGETCHLESVVMRSYYIECVCFLVQELQSASIMQLTKSKVKELMAILKDVESAQLRVAWLRSILNEIAENIEHINEHRAVEAEKAKSNHEVELLRKELESEMATLAQKEQEVTDLKTRVEEMRGRLSELELKSSDLDKNMSSIKSKVDNLDIKSLLDQLL</sequence>
<evidence type="ECO:0000313" key="4">
    <source>
        <dbReference type="RefSeq" id="XP_015942065.1"/>
    </source>
</evidence>
<name>A0A6P4C3H9_ARADU</name>
<evidence type="ECO:0000256" key="1">
    <source>
        <dbReference type="SAM" id="Coils"/>
    </source>
</evidence>
<dbReference type="RefSeq" id="XP_015942065.1">
    <property type="nucleotide sequence ID" value="XM_016086579.3"/>
</dbReference>
<evidence type="ECO:0000313" key="3">
    <source>
        <dbReference type="Proteomes" id="UP000515211"/>
    </source>
</evidence>
<organism evidence="3 4">
    <name type="scientific">Arachis duranensis</name>
    <name type="common">Wild peanut</name>
    <dbReference type="NCBI Taxonomy" id="130453"/>
    <lineage>
        <taxon>Eukaryota</taxon>
        <taxon>Viridiplantae</taxon>
        <taxon>Streptophyta</taxon>
        <taxon>Embryophyta</taxon>
        <taxon>Tracheophyta</taxon>
        <taxon>Spermatophyta</taxon>
        <taxon>Magnoliopsida</taxon>
        <taxon>eudicotyledons</taxon>
        <taxon>Gunneridae</taxon>
        <taxon>Pentapetalae</taxon>
        <taxon>rosids</taxon>
        <taxon>fabids</taxon>
        <taxon>Fabales</taxon>
        <taxon>Fabaceae</taxon>
        <taxon>Papilionoideae</taxon>
        <taxon>50 kb inversion clade</taxon>
        <taxon>dalbergioids sensu lato</taxon>
        <taxon>Dalbergieae</taxon>
        <taxon>Pterocarpus clade</taxon>
        <taxon>Arachis</taxon>
    </lineage>
</organism>
<accession>A0A6P4C3H9</accession>